<dbReference type="Proteomes" id="UP000020077">
    <property type="component" value="Unassembled WGS sequence"/>
</dbReference>
<accession>A0A080LSX0</accession>
<evidence type="ECO:0000313" key="6">
    <source>
        <dbReference type="EMBL" id="KFB71493.1"/>
    </source>
</evidence>
<dbReference type="EMBL" id="JDVG02000537">
    <property type="protein sequence ID" value="KFB71493.1"/>
    <property type="molecule type" value="Genomic_DNA"/>
</dbReference>
<comment type="similarity">
    <text evidence="2">Belongs to the DUF177 domain family.</text>
</comment>
<proteinExistence type="inferred from homology"/>
<organism evidence="6 7">
    <name type="scientific">Candidatus Accumulibacter phosphatis</name>
    <dbReference type="NCBI Taxonomy" id="327160"/>
    <lineage>
        <taxon>Bacteria</taxon>
        <taxon>Pseudomonadati</taxon>
        <taxon>Pseudomonadota</taxon>
        <taxon>Betaproteobacteria</taxon>
        <taxon>Candidatus Accumulibacter</taxon>
    </lineage>
</organism>
<evidence type="ECO:0000313" key="7">
    <source>
        <dbReference type="Proteomes" id="UP000020077"/>
    </source>
</evidence>
<evidence type="ECO:0000256" key="4">
    <source>
        <dbReference type="ARBA" id="ARBA00022517"/>
    </source>
</evidence>
<dbReference type="PANTHER" id="PTHR38099:SF1">
    <property type="entry name" value="LARGE RIBOSOMAL RNA SUBUNIT ACCUMULATION PROTEIN YCED"/>
    <property type="match status" value="1"/>
</dbReference>
<comment type="function">
    <text evidence="1">Plays a role in synthesis, processing and/or stability of 23S rRNA.</text>
</comment>
<protein>
    <recommendedName>
        <fullName evidence="3">Large ribosomal RNA subunit accumulation protein YceD</fullName>
    </recommendedName>
    <alternativeName>
        <fullName evidence="5">23S rRNA accumulation protein YceD</fullName>
    </alternativeName>
</protein>
<dbReference type="GO" id="GO:0005829">
    <property type="term" value="C:cytosol"/>
    <property type="evidence" value="ECO:0007669"/>
    <property type="project" value="TreeGrafter"/>
</dbReference>
<dbReference type="PANTHER" id="PTHR38099">
    <property type="entry name" value="LARGE RIBOSOMAL RNA SUBUNIT ACCUMULATION PROTEIN YCED"/>
    <property type="match status" value="1"/>
</dbReference>
<evidence type="ECO:0000256" key="5">
    <source>
        <dbReference type="ARBA" id="ARBA00031841"/>
    </source>
</evidence>
<dbReference type="AlphaFoldDB" id="A0A080LSX0"/>
<evidence type="ECO:0000256" key="1">
    <source>
        <dbReference type="ARBA" id="ARBA00002868"/>
    </source>
</evidence>
<reference evidence="6 7" key="1">
    <citation type="submission" date="2014-02" db="EMBL/GenBank/DDBJ databases">
        <title>Expanding our view of genomic diversity in Candidatus Accumulibacter clades.</title>
        <authorList>
            <person name="Skennerton C.T."/>
            <person name="Barr J.J."/>
            <person name="Slater F.R."/>
            <person name="Bond P.L."/>
            <person name="Tyson G.W."/>
        </authorList>
    </citation>
    <scope>NUCLEOTIDE SEQUENCE [LARGE SCALE GENOMIC DNA]</scope>
    <source>
        <strain evidence="7">BA-91</strain>
    </source>
</reference>
<evidence type="ECO:0000256" key="3">
    <source>
        <dbReference type="ARBA" id="ARBA00015716"/>
    </source>
</evidence>
<comment type="caution">
    <text evidence="6">The sequence shown here is derived from an EMBL/GenBank/DDBJ whole genome shotgun (WGS) entry which is preliminary data.</text>
</comment>
<gene>
    <name evidence="6" type="ORF">AW09_003373</name>
</gene>
<dbReference type="InterPro" id="IPR039255">
    <property type="entry name" value="YceD_bac"/>
</dbReference>
<sequence length="163" mass="17627">MDVIDSQVFAREGGSLQGELPVAALTRLLDLLTASDGSLTYRIQGRMGPCKRPQLLVEVDGVLSLCCQRCLEAIDYPIEVRSLLEFVDSDGDLTQEELEDDSRDFLPDQKELDVAVLIEDEILLALPLAPRHDHCALPGVAPGSANVSPFSVLAGLQGKAEQV</sequence>
<dbReference type="Pfam" id="PF02620">
    <property type="entry name" value="YceD"/>
    <property type="match status" value="1"/>
</dbReference>
<dbReference type="GO" id="GO:0042254">
    <property type="term" value="P:ribosome biogenesis"/>
    <property type="evidence" value="ECO:0007669"/>
    <property type="project" value="UniProtKB-KW"/>
</dbReference>
<keyword evidence="4" id="KW-0690">Ribosome biogenesis</keyword>
<name>A0A080LSX0_9PROT</name>
<evidence type="ECO:0000256" key="2">
    <source>
        <dbReference type="ARBA" id="ARBA00010740"/>
    </source>
</evidence>
<dbReference type="InterPro" id="IPR003772">
    <property type="entry name" value="YceD"/>
</dbReference>